<dbReference type="AlphaFoldDB" id="A0A316VV25"/>
<dbReference type="InParanoid" id="A0A316VV25"/>
<feature type="chain" id="PRO_5016315765" description="Glycosyl transferase" evidence="4">
    <location>
        <begin position="28"/>
        <end position="476"/>
    </location>
</feature>
<keyword evidence="4" id="KW-0732">Signal</keyword>
<dbReference type="RefSeq" id="XP_025367928.1">
    <property type="nucleotide sequence ID" value="XM_025516716.1"/>
</dbReference>
<feature type="compositionally biased region" description="Basic and acidic residues" evidence="3">
    <location>
        <begin position="421"/>
        <end position="435"/>
    </location>
</feature>
<evidence type="ECO:0008006" key="7">
    <source>
        <dbReference type="Google" id="ProtNLM"/>
    </source>
</evidence>
<evidence type="ECO:0000313" key="5">
    <source>
        <dbReference type="EMBL" id="PWN40768.1"/>
    </source>
</evidence>
<evidence type="ECO:0000256" key="4">
    <source>
        <dbReference type="SAM" id="SignalP"/>
    </source>
</evidence>
<dbReference type="OrthoDB" id="439943at2759"/>
<evidence type="ECO:0000313" key="6">
    <source>
        <dbReference type="Proteomes" id="UP000245783"/>
    </source>
</evidence>
<reference evidence="5 6" key="1">
    <citation type="journal article" date="2018" name="Mol. Biol. Evol.">
        <title>Broad Genomic Sampling Reveals a Smut Pathogenic Ancestry of the Fungal Clade Ustilaginomycotina.</title>
        <authorList>
            <person name="Kijpornyongpan T."/>
            <person name="Mondo S.J."/>
            <person name="Barry K."/>
            <person name="Sandor L."/>
            <person name="Lee J."/>
            <person name="Lipzen A."/>
            <person name="Pangilinan J."/>
            <person name="LaButti K."/>
            <person name="Hainaut M."/>
            <person name="Henrissat B."/>
            <person name="Grigoriev I.V."/>
            <person name="Spatafora J.W."/>
            <person name="Aime M.C."/>
        </authorList>
    </citation>
    <scope>NUCLEOTIDE SEQUENCE [LARGE SCALE GENOMIC DNA]</scope>
    <source>
        <strain evidence="5 6">MCA 4658</strain>
    </source>
</reference>
<dbReference type="GO" id="GO:0016020">
    <property type="term" value="C:membrane"/>
    <property type="evidence" value="ECO:0007669"/>
    <property type="project" value="InterPro"/>
</dbReference>
<evidence type="ECO:0000256" key="3">
    <source>
        <dbReference type="SAM" id="MobiDB-lite"/>
    </source>
</evidence>
<dbReference type="InterPro" id="IPR002685">
    <property type="entry name" value="Glyco_trans_15"/>
</dbReference>
<dbReference type="GO" id="GO:0000032">
    <property type="term" value="P:cell wall mannoprotein biosynthetic process"/>
    <property type="evidence" value="ECO:0007669"/>
    <property type="project" value="TreeGrafter"/>
</dbReference>
<evidence type="ECO:0000256" key="1">
    <source>
        <dbReference type="ARBA" id="ARBA00007677"/>
    </source>
</evidence>
<organism evidence="5 6">
    <name type="scientific">Ceraceosorus guamensis</name>
    <dbReference type="NCBI Taxonomy" id="1522189"/>
    <lineage>
        <taxon>Eukaryota</taxon>
        <taxon>Fungi</taxon>
        <taxon>Dikarya</taxon>
        <taxon>Basidiomycota</taxon>
        <taxon>Ustilaginomycotina</taxon>
        <taxon>Exobasidiomycetes</taxon>
        <taxon>Ceraceosorales</taxon>
        <taxon>Ceraceosoraceae</taxon>
        <taxon>Ceraceosorus</taxon>
    </lineage>
</organism>
<dbReference type="GO" id="GO:0006487">
    <property type="term" value="P:protein N-linked glycosylation"/>
    <property type="evidence" value="ECO:0007669"/>
    <property type="project" value="TreeGrafter"/>
</dbReference>
<accession>A0A316VV25</accession>
<dbReference type="GeneID" id="37038586"/>
<feature type="signal peptide" evidence="4">
    <location>
        <begin position="1"/>
        <end position="27"/>
    </location>
</feature>
<dbReference type="GO" id="GO:0005794">
    <property type="term" value="C:Golgi apparatus"/>
    <property type="evidence" value="ECO:0007669"/>
    <property type="project" value="TreeGrafter"/>
</dbReference>
<dbReference type="PANTHER" id="PTHR31121">
    <property type="entry name" value="ALPHA-1,2 MANNOSYLTRANSFERASE KTR1"/>
    <property type="match status" value="1"/>
</dbReference>
<feature type="region of interest" description="Disordered" evidence="3">
    <location>
        <begin position="412"/>
        <end position="476"/>
    </location>
</feature>
<dbReference type="Gene3D" id="3.90.550.10">
    <property type="entry name" value="Spore Coat Polysaccharide Biosynthesis Protein SpsA, Chain A"/>
    <property type="match status" value="1"/>
</dbReference>
<dbReference type="Proteomes" id="UP000245783">
    <property type="component" value="Unassembled WGS sequence"/>
</dbReference>
<keyword evidence="6" id="KW-1185">Reference proteome</keyword>
<feature type="compositionally biased region" description="Basic and acidic residues" evidence="3">
    <location>
        <begin position="458"/>
        <end position="468"/>
    </location>
</feature>
<name>A0A316VV25_9BASI</name>
<protein>
    <recommendedName>
        <fullName evidence="7">Glycosyl transferase</fullName>
    </recommendedName>
</protein>
<dbReference type="GO" id="GO:0000026">
    <property type="term" value="F:alpha-1,2-mannosyltransferase activity"/>
    <property type="evidence" value="ECO:0007669"/>
    <property type="project" value="TreeGrafter"/>
</dbReference>
<sequence length="476" mass="54146">MLLRTKVAILCIACLVVLWLNWLRGDALENTESGYKPPKLDLSKLNPLPKRPIIGSDGTRLDSRKPRAAFVMLAREVELDALLKTIREVQMAFNGEKHARYPYILLSDPGLPFSPWFRSKVKAVASSAGVEARFAEIPKEHWDIPSWIDQTRMYEGFKKMKAGGMLYGDSLSYRKMCRYQSGFFWRHPMLDNLDYYWRLEPGVKYPCDMRRRDPFRFMRDNGKKYGFVITIKESPGTIKTLWVSSTAATEWINTHKHLIPADNSLRFVAKPHMNAYNKVSRSVPHFEIADLSLWRSQAYQSFWAHLDAAGGTFYERWGDAPVHSIAASMLLNRNEIHYFEDIGYFHNPIHHCPRSRKDAARCACDPHQSFDYDKFGISCQREWDALQGINSTDVILRINEAEGIRGWGEYAGAPDGWGQDEDVKTLGGKESKQAEKSQTAPAAAAAAAVQPWSGGLKGDVRLDDEGKPMKAKPLRP</sequence>
<dbReference type="SUPFAM" id="SSF53448">
    <property type="entry name" value="Nucleotide-diphospho-sugar transferases"/>
    <property type="match status" value="1"/>
</dbReference>
<dbReference type="FunFam" id="3.90.550.10:FF:000051">
    <property type="entry name" value="Alpha-1,2-mannosyltransferase (Ktr4)"/>
    <property type="match status" value="1"/>
</dbReference>
<dbReference type="STRING" id="1522189.A0A316VV25"/>
<gene>
    <name evidence="5" type="ORF">IE81DRAFT_360363</name>
</gene>
<dbReference type="Pfam" id="PF01793">
    <property type="entry name" value="Glyco_transf_15"/>
    <property type="match status" value="1"/>
</dbReference>
<proteinExistence type="inferred from homology"/>
<dbReference type="PANTHER" id="PTHR31121:SF6">
    <property type="entry name" value="ALPHA-1,2 MANNOSYLTRANSFERASE KTR1"/>
    <property type="match status" value="1"/>
</dbReference>
<dbReference type="InterPro" id="IPR029044">
    <property type="entry name" value="Nucleotide-diphossugar_trans"/>
</dbReference>
<dbReference type="EMBL" id="KZ819407">
    <property type="protein sequence ID" value="PWN40768.1"/>
    <property type="molecule type" value="Genomic_DNA"/>
</dbReference>
<evidence type="ECO:0000256" key="2">
    <source>
        <dbReference type="ARBA" id="ARBA00022679"/>
    </source>
</evidence>
<comment type="similarity">
    <text evidence="1">Belongs to the glycosyltransferase 15 family.</text>
</comment>
<keyword evidence="2" id="KW-0808">Transferase</keyword>